<feature type="domain" description="Enoyl reductase (ER)" evidence="53">
    <location>
        <begin position="1313"/>
        <end position="1629"/>
    </location>
</feature>
<evidence type="ECO:0000256" key="37">
    <source>
        <dbReference type="ARBA" id="ARBA00048691"/>
    </source>
</evidence>
<evidence type="ECO:0000256" key="44">
    <source>
        <dbReference type="ARBA" id="ARBA00049414"/>
    </source>
</evidence>
<dbReference type="CDD" id="cd00833">
    <property type="entry name" value="PKS"/>
    <property type="match status" value="1"/>
</dbReference>
<evidence type="ECO:0000256" key="25">
    <source>
        <dbReference type="ARBA" id="ARBA00047578"/>
    </source>
</evidence>
<evidence type="ECO:0000256" key="12">
    <source>
        <dbReference type="ARBA" id="ARBA00023388"/>
    </source>
</evidence>
<evidence type="ECO:0000259" key="50">
    <source>
        <dbReference type="SMART" id="SM00822"/>
    </source>
</evidence>
<comment type="catalytic activity">
    <reaction evidence="46">
        <text>butanoyl-[ACP] + malonyl-[ACP] + H(+) = 3-oxohexanoyl-[ACP] + holo-[ACP] + CO2</text>
        <dbReference type="Rhea" id="RHEA:41820"/>
        <dbReference type="Rhea" id="RHEA-COMP:9623"/>
        <dbReference type="Rhea" id="RHEA-COMP:9628"/>
        <dbReference type="Rhea" id="RHEA-COMP:9629"/>
        <dbReference type="Rhea" id="RHEA-COMP:9685"/>
        <dbReference type="ChEBI" id="CHEBI:15378"/>
        <dbReference type="ChEBI" id="CHEBI:16526"/>
        <dbReference type="ChEBI" id="CHEBI:64479"/>
        <dbReference type="ChEBI" id="CHEBI:78449"/>
        <dbReference type="ChEBI" id="CHEBI:78454"/>
        <dbReference type="ChEBI" id="CHEBI:78456"/>
    </reaction>
    <physiologicalReaction direction="left-to-right" evidence="46">
        <dbReference type="Rhea" id="RHEA:41821"/>
    </physiologicalReaction>
</comment>
<dbReference type="Gene3D" id="3.10.129.110">
    <property type="entry name" value="Polyketide synthase dehydratase"/>
    <property type="match status" value="1"/>
</dbReference>
<dbReference type="InterPro" id="IPR020841">
    <property type="entry name" value="PKS_Beta-ketoAc_synthase_dom"/>
</dbReference>
<evidence type="ECO:0000259" key="51">
    <source>
        <dbReference type="SMART" id="SM00823"/>
    </source>
</evidence>
<dbReference type="InterPro" id="IPR001227">
    <property type="entry name" value="Ac_transferase_dom_sf"/>
</dbReference>
<comment type="catalytic activity">
    <reaction evidence="29">
        <text>acetyl-[ACP] + malonyl-[ACP] + H(+) = 3-oxobutanoyl-[ACP] + holo-[ACP] + CO2</text>
        <dbReference type="Rhea" id="RHEA:41800"/>
        <dbReference type="Rhea" id="RHEA-COMP:9621"/>
        <dbReference type="Rhea" id="RHEA-COMP:9623"/>
        <dbReference type="Rhea" id="RHEA-COMP:9625"/>
        <dbReference type="Rhea" id="RHEA-COMP:9685"/>
        <dbReference type="ChEBI" id="CHEBI:15378"/>
        <dbReference type="ChEBI" id="CHEBI:16526"/>
        <dbReference type="ChEBI" id="CHEBI:64479"/>
        <dbReference type="ChEBI" id="CHEBI:78446"/>
        <dbReference type="ChEBI" id="CHEBI:78449"/>
        <dbReference type="ChEBI" id="CHEBI:78450"/>
    </reaction>
    <physiologicalReaction direction="left-to-right" evidence="29">
        <dbReference type="Rhea" id="RHEA:41801"/>
    </physiologicalReaction>
</comment>
<evidence type="ECO:0000256" key="15">
    <source>
        <dbReference type="ARBA" id="ARBA00023399"/>
    </source>
</evidence>
<evidence type="ECO:0000256" key="42">
    <source>
        <dbReference type="ARBA" id="ARBA00049171"/>
    </source>
</evidence>
<evidence type="ECO:0000256" key="48">
    <source>
        <dbReference type="ARBA" id="ARBA00049533"/>
    </source>
</evidence>
<evidence type="ECO:0000256" key="46">
    <source>
        <dbReference type="ARBA" id="ARBA00049449"/>
    </source>
</evidence>
<comment type="catalytic activity">
    <reaction evidence="38">
        <text>hexadecanoyl-[ACP] + H2O = hexadecanoate + holo-[ACP] + H(+)</text>
        <dbReference type="Rhea" id="RHEA:41932"/>
        <dbReference type="Rhea" id="RHEA-COMP:9652"/>
        <dbReference type="Rhea" id="RHEA-COMP:9685"/>
        <dbReference type="ChEBI" id="CHEBI:7896"/>
        <dbReference type="ChEBI" id="CHEBI:15377"/>
        <dbReference type="ChEBI" id="CHEBI:15378"/>
        <dbReference type="ChEBI" id="CHEBI:64479"/>
        <dbReference type="ChEBI" id="CHEBI:78483"/>
        <dbReference type="EC" id="3.1.2.14"/>
    </reaction>
    <physiologicalReaction direction="left-to-right" evidence="38">
        <dbReference type="Rhea" id="RHEA:41933"/>
    </physiologicalReaction>
</comment>
<dbReference type="InterPro" id="IPR016039">
    <property type="entry name" value="Thiolase-like"/>
</dbReference>
<feature type="region of interest" description="Disordered" evidence="49">
    <location>
        <begin position="1962"/>
        <end position="1981"/>
    </location>
</feature>
<reference evidence="54" key="2">
    <citation type="submission" date="2022-10" db="EMBL/GenBank/DDBJ databases">
        <authorList>
            <consortium name="ENA_rothamsted_submissions"/>
            <consortium name="culmorum"/>
            <person name="King R."/>
        </authorList>
    </citation>
    <scope>NUCLEOTIDE SEQUENCE</scope>
</reference>
<comment type="catalytic activity">
    <reaction evidence="37">
        <text>holo-[ACP] + acetyl-CoA = acetyl-[ACP] + CoA</text>
        <dbReference type="Rhea" id="RHEA:41788"/>
        <dbReference type="Rhea" id="RHEA-COMP:9621"/>
        <dbReference type="Rhea" id="RHEA-COMP:9685"/>
        <dbReference type="ChEBI" id="CHEBI:57287"/>
        <dbReference type="ChEBI" id="CHEBI:57288"/>
        <dbReference type="ChEBI" id="CHEBI:64479"/>
        <dbReference type="ChEBI" id="CHEBI:78446"/>
        <dbReference type="EC" id="2.3.1.38"/>
    </reaction>
    <physiologicalReaction direction="left-to-right" evidence="37">
        <dbReference type="Rhea" id="RHEA:41789"/>
    </physiologicalReaction>
</comment>
<evidence type="ECO:0000256" key="10">
    <source>
        <dbReference type="ARBA" id="ARBA00023351"/>
    </source>
</evidence>
<evidence type="ECO:0000256" key="31">
    <source>
        <dbReference type="ARBA" id="ARBA00048281"/>
    </source>
</evidence>
<comment type="catalytic activity">
    <reaction evidence="47">
        <text>(2E)-decenoyl-[ACP] + NADPH + H(+) = decanoyl-[ACP] + NADP(+)</text>
        <dbReference type="Rhea" id="RHEA:41864"/>
        <dbReference type="Rhea" id="RHEA-COMP:9639"/>
        <dbReference type="Rhea" id="RHEA-COMP:9640"/>
        <dbReference type="ChEBI" id="CHEBI:15378"/>
        <dbReference type="ChEBI" id="CHEBI:57783"/>
        <dbReference type="ChEBI" id="CHEBI:58349"/>
        <dbReference type="ChEBI" id="CHEBI:78467"/>
        <dbReference type="ChEBI" id="CHEBI:78468"/>
    </reaction>
    <physiologicalReaction direction="left-to-right" evidence="47">
        <dbReference type="Rhea" id="RHEA:41865"/>
    </physiologicalReaction>
</comment>
<dbReference type="Proteomes" id="UP001153737">
    <property type="component" value="Chromosome 7"/>
</dbReference>
<accession>A0A9P0DQ38</accession>
<evidence type="ECO:0000256" key="30">
    <source>
        <dbReference type="ARBA" id="ARBA00048051"/>
    </source>
</evidence>
<organism evidence="54 55">
    <name type="scientific">Phaedon cochleariae</name>
    <name type="common">Mustard beetle</name>
    <dbReference type="NCBI Taxonomy" id="80249"/>
    <lineage>
        <taxon>Eukaryota</taxon>
        <taxon>Metazoa</taxon>
        <taxon>Ecdysozoa</taxon>
        <taxon>Arthropoda</taxon>
        <taxon>Hexapoda</taxon>
        <taxon>Insecta</taxon>
        <taxon>Pterygota</taxon>
        <taxon>Neoptera</taxon>
        <taxon>Endopterygota</taxon>
        <taxon>Coleoptera</taxon>
        <taxon>Polyphaga</taxon>
        <taxon>Cucujiformia</taxon>
        <taxon>Chrysomeloidea</taxon>
        <taxon>Chrysomelidae</taxon>
        <taxon>Chrysomelinae</taxon>
        <taxon>Chrysomelini</taxon>
        <taxon>Phaedon</taxon>
    </lineage>
</organism>
<dbReference type="Gene3D" id="3.40.366.10">
    <property type="entry name" value="Malonyl-Coenzyme A Acyl Carrier Protein, domain 2"/>
    <property type="match status" value="1"/>
</dbReference>
<dbReference type="InterPro" id="IPR013968">
    <property type="entry name" value="PKS_KR"/>
</dbReference>
<comment type="catalytic activity">
    <reaction evidence="36">
        <text>a 2,3-saturated acyl-[ACP] + NADP(+) = a (2E)-enoyl-[ACP] + NADPH + H(+)</text>
        <dbReference type="Rhea" id="RHEA:22564"/>
        <dbReference type="Rhea" id="RHEA-COMP:9925"/>
        <dbReference type="Rhea" id="RHEA-COMP:9926"/>
        <dbReference type="ChEBI" id="CHEBI:15378"/>
        <dbReference type="ChEBI" id="CHEBI:57783"/>
        <dbReference type="ChEBI" id="CHEBI:58349"/>
        <dbReference type="ChEBI" id="CHEBI:78784"/>
        <dbReference type="ChEBI" id="CHEBI:78785"/>
        <dbReference type="EC" id="1.3.1.39"/>
    </reaction>
    <physiologicalReaction direction="right-to-left" evidence="36">
        <dbReference type="Rhea" id="RHEA:22566"/>
    </physiologicalReaction>
</comment>
<comment type="catalytic activity">
    <reaction evidence="21">
        <text>a (3R)-hydroxyacyl-[ACP] + NADP(+) = a 3-oxoacyl-[ACP] + NADPH + H(+)</text>
        <dbReference type="Rhea" id="RHEA:17397"/>
        <dbReference type="Rhea" id="RHEA-COMP:9916"/>
        <dbReference type="Rhea" id="RHEA-COMP:9945"/>
        <dbReference type="ChEBI" id="CHEBI:15378"/>
        <dbReference type="ChEBI" id="CHEBI:57783"/>
        <dbReference type="ChEBI" id="CHEBI:58349"/>
        <dbReference type="ChEBI" id="CHEBI:78776"/>
        <dbReference type="ChEBI" id="CHEBI:78827"/>
        <dbReference type="EC" id="1.1.1.100"/>
    </reaction>
    <physiologicalReaction direction="right-to-left" evidence="21">
        <dbReference type="Rhea" id="RHEA:17399"/>
    </physiologicalReaction>
</comment>
<comment type="pathway">
    <text evidence="1">Lipid metabolism.</text>
</comment>
<comment type="catalytic activity">
    <reaction evidence="39">
        <text>3-oxotetradecanoyl-[ACP] + NADPH + H(+) = (3R)-hydroxytetradecanoyl-[ACP] + NADP(+)</text>
        <dbReference type="Rhea" id="RHEA:41888"/>
        <dbReference type="Rhea" id="RHEA-COMP:9645"/>
        <dbReference type="Rhea" id="RHEA-COMP:9646"/>
        <dbReference type="ChEBI" id="CHEBI:15378"/>
        <dbReference type="ChEBI" id="CHEBI:57783"/>
        <dbReference type="ChEBI" id="CHEBI:58349"/>
        <dbReference type="ChEBI" id="CHEBI:78473"/>
        <dbReference type="ChEBI" id="CHEBI:78474"/>
    </reaction>
    <physiologicalReaction direction="left-to-right" evidence="39">
        <dbReference type="Rhea" id="RHEA:41889"/>
    </physiologicalReaction>
</comment>
<feature type="domain" description="Polyketide synthase-like phosphopantetheine-binding" evidence="51">
    <location>
        <begin position="1893"/>
        <end position="1947"/>
    </location>
</feature>
<comment type="catalytic activity">
    <reaction evidence="33">
        <text>(2E)-octenoyl-[ACP] + NADPH + H(+) = octanoyl-[ACP] + NADP(+)</text>
        <dbReference type="Rhea" id="RHEA:41848"/>
        <dbReference type="Rhea" id="RHEA-COMP:9635"/>
        <dbReference type="Rhea" id="RHEA-COMP:9636"/>
        <dbReference type="ChEBI" id="CHEBI:15378"/>
        <dbReference type="ChEBI" id="CHEBI:57783"/>
        <dbReference type="ChEBI" id="CHEBI:58349"/>
        <dbReference type="ChEBI" id="CHEBI:78462"/>
        <dbReference type="ChEBI" id="CHEBI:78463"/>
    </reaction>
    <physiologicalReaction direction="left-to-right" evidence="33">
        <dbReference type="Rhea" id="RHEA:41849"/>
    </physiologicalReaction>
</comment>
<dbReference type="Gene3D" id="1.10.1200.10">
    <property type="entry name" value="ACP-like"/>
    <property type="match status" value="1"/>
</dbReference>
<evidence type="ECO:0000256" key="1">
    <source>
        <dbReference type="ARBA" id="ARBA00005189"/>
    </source>
</evidence>
<comment type="function">
    <text evidence="18">Fatty acid synthetase is a multifunctional enzyme that catalyzes the de novo biosynthesis of long-chain saturated fatty acids starting from acetyl-CoA and malonyl-CoA in the presence of NADPH. This multifunctional protein contains 7 catalytic activities and a site for the binding of the prosthetic group 4'-phosphopantetheine of the acyl carrier protein ([ACP]) domain.</text>
</comment>
<keyword evidence="5" id="KW-0702">S-nitrosylation</keyword>
<dbReference type="InterPro" id="IPR020843">
    <property type="entry name" value="ER"/>
</dbReference>
<dbReference type="SMART" id="SM00829">
    <property type="entry name" value="PKS_ER"/>
    <property type="match status" value="1"/>
</dbReference>
<evidence type="ECO:0000256" key="4">
    <source>
        <dbReference type="ARBA" id="ARBA00022679"/>
    </source>
</evidence>
<dbReference type="InterPro" id="IPR032821">
    <property type="entry name" value="PKS_assoc"/>
</dbReference>
<evidence type="ECO:0000256" key="3">
    <source>
        <dbReference type="ARBA" id="ARBA00022553"/>
    </source>
</evidence>
<dbReference type="SUPFAM" id="SSF51735">
    <property type="entry name" value="NAD(P)-binding Rossmann-fold domains"/>
    <property type="match status" value="2"/>
</dbReference>
<comment type="catalytic activity">
    <reaction evidence="27">
        <text>(2E)-hexenoyl-[ACP] + NADPH + H(+) = hexanoyl-[ACP] + NADP(+)</text>
        <dbReference type="Rhea" id="RHEA:41832"/>
        <dbReference type="Rhea" id="RHEA-COMP:9631"/>
        <dbReference type="Rhea" id="RHEA-COMP:9632"/>
        <dbReference type="ChEBI" id="CHEBI:15378"/>
        <dbReference type="ChEBI" id="CHEBI:57783"/>
        <dbReference type="ChEBI" id="CHEBI:58349"/>
        <dbReference type="ChEBI" id="CHEBI:78458"/>
        <dbReference type="ChEBI" id="CHEBI:78459"/>
    </reaction>
    <physiologicalReaction direction="left-to-right" evidence="27">
        <dbReference type="Rhea" id="RHEA:41833"/>
    </physiologicalReaction>
</comment>
<evidence type="ECO:0000256" key="22">
    <source>
        <dbReference type="ARBA" id="ARBA00047440"/>
    </source>
</evidence>
<comment type="catalytic activity">
    <reaction evidence="32">
        <text>tetradecanoyl-[ACP] + H2O = tetradecanoate + holo-[ACP] + H(+)</text>
        <dbReference type="Rhea" id="RHEA:30123"/>
        <dbReference type="Rhea" id="RHEA-COMP:9648"/>
        <dbReference type="Rhea" id="RHEA-COMP:9685"/>
        <dbReference type="ChEBI" id="CHEBI:15377"/>
        <dbReference type="ChEBI" id="CHEBI:15378"/>
        <dbReference type="ChEBI" id="CHEBI:30807"/>
        <dbReference type="ChEBI" id="CHEBI:64479"/>
        <dbReference type="ChEBI" id="CHEBI:78477"/>
        <dbReference type="EC" id="3.1.2.14"/>
    </reaction>
    <physiologicalReaction direction="left-to-right" evidence="32">
        <dbReference type="Rhea" id="RHEA:30124"/>
    </physiologicalReaction>
</comment>
<feature type="domain" description="Ketosynthase family 3 (KS3)" evidence="52">
    <location>
        <begin position="35"/>
        <end position="442"/>
    </location>
</feature>
<comment type="catalytic activity">
    <reaction evidence="26">
        <text>(2E)-hexadecenoyl-[ACP] + NADPH + H(+) = hexadecanoyl-[ACP] + NADP(+)</text>
        <dbReference type="Rhea" id="RHEA:41912"/>
        <dbReference type="Rhea" id="RHEA-COMP:9651"/>
        <dbReference type="Rhea" id="RHEA-COMP:9652"/>
        <dbReference type="ChEBI" id="CHEBI:15378"/>
        <dbReference type="ChEBI" id="CHEBI:57783"/>
        <dbReference type="ChEBI" id="CHEBI:58349"/>
        <dbReference type="ChEBI" id="CHEBI:78481"/>
        <dbReference type="ChEBI" id="CHEBI:78483"/>
    </reaction>
    <physiologicalReaction direction="left-to-right" evidence="26">
        <dbReference type="Rhea" id="RHEA:41913"/>
    </physiologicalReaction>
</comment>
<comment type="catalytic activity">
    <reaction evidence="42">
        <text>(2E)-tetradecenoyl-[ACP] + NADPH + H(+) = tetradecanoyl-[ACP] + NADP(+)</text>
        <dbReference type="Rhea" id="RHEA:41896"/>
        <dbReference type="Rhea" id="RHEA-COMP:9647"/>
        <dbReference type="Rhea" id="RHEA-COMP:9648"/>
        <dbReference type="ChEBI" id="CHEBI:15378"/>
        <dbReference type="ChEBI" id="CHEBI:57783"/>
        <dbReference type="ChEBI" id="CHEBI:58349"/>
        <dbReference type="ChEBI" id="CHEBI:78475"/>
        <dbReference type="ChEBI" id="CHEBI:78477"/>
    </reaction>
    <physiologicalReaction direction="left-to-right" evidence="42">
        <dbReference type="Rhea" id="RHEA:41897"/>
    </physiologicalReaction>
</comment>
<dbReference type="SMART" id="SM00825">
    <property type="entry name" value="PKS_KS"/>
    <property type="match status" value="1"/>
</dbReference>
<comment type="catalytic activity">
    <reaction evidence="48">
        <text>octanoyl-[ACP] + malonyl-[ACP] + H(+) = 3-oxodecanoyl-[ACP] + holo-[ACP] + CO2</text>
        <dbReference type="Rhea" id="RHEA:41852"/>
        <dbReference type="Rhea" id="RHEA-COMP:9623"/>
        <dbReference type="Rhea" id="RHEA-COMP:9636"/>
        <dbReference type="Rhea" id="RHEA-COMP:9637"/>
        <dbReference type="Rhea" id="RHEA-COMP:9685"/>
        <dbReference type="ChEBI" id="CHEBI:15378"/>
        <dbReference type="ChEBI" id="CHEBI:16526"/>
        <dbReference type="ChEBI" id="CHEBI:64479"/>
        <dbReference type="ChEBI" id="CHEBI:78449"/>
        <dbReference type="ChEBI" id="CHEBI:78463"/>
        <dbReference type="ChEBI" id="CHEBI:78464"/>
    </reaction>
    <physiologicalReaction direction="left-to-right" evidence="48">
        <dbReference type="Rhea" id="RHEA:41853"/>
    </physiologicalReaction>
</comment>
<evidence type="ECO:0000256" key="8">
    <source>
        <dbReference type="ARBA" id="ARBA00023268"/>
    </source>
</evidence>
<dbReference type="Gene3D" id="3.40.50.1820">
    <property type="entry name" value="alpha/beta hydrolase"/>
    <property type="match status" value="1"/>
</dbReference>
<evidence type="ECO:0000256" key="32">
    <source>
        <dbReference type="ARBA" id="ARBA00048289"/>
    </source>
</evidence>
<keyword evidence="3" id="KW-0597">Phosphoprotein</keyword>
<sequence length="2251" mass="251320">MPSIMDSGNPADMVPEEIHLKYGHHMSHTAAGDKIVISGISGVFPSSRNVEEFRQNLYNKIDMITETHRPGFEHPDQPARHGTLPPILDYFDAGYFGLNMNEVDNSYVGTRMVLERVIEAIFDAGMNPKDLENSKTGIFTGVSNEESITKFYKPIAENDAKPMFLRRLKTLLGSNIAHHLRLKGPVVHCDTACSTTLHSLDSAYQAISQGRCDAAIVCGHNFCLAPGSTLQFAWLGVLSKEGMCQPFDKDGNGYVRSEAQAVIILQRARDAKRVYAEVVHCKTNSDGFKERGITFPNTKAQKLLMEEVCIESNVAPSSLSFLEAHGTGTPAGDPEECTAIDDVLTKNRDGPLLIGSVKSSIGHSEPLSGLCSTVKVILAMESNQISPNLHFKEPRPCPALTEGRLKVVTEVTELEAEQPVIGINSFGFGGSNGHILLRAIARKKVQSATDSIPRLLCVSGRSREAVETLLNEAVKKHDAEHIRLLQNVFRKDVPGHIFKGYTVISKDTELRRSIKRISLERLPLYLVFGEFKNWYTTLNELMELPVFQETIERIRIILVKNKIDIKSTILSKDPIIRKANNALGNFITSMCVAMVLKKLNTQVVAAKGDSTGVIVAAFYENKLNLDQALAHAGTLNGKSIYTKPQMDGIQDVLVENGNLLPKKGTIVSNGTEEILKKKQTIGSKSITLEIGESMKQKITTGESESLTVETVSDFLSLFGSLYEHGYTLPIEKLFPKVDFPVSRGTPMISSDIKWIHDRKWEFDDISKDTTGRRDKVFQIGLKNKQWSFISGHIIDGRILFPAAGYLYLAWQTLEKKGDHRVLKTLRFKNCRFIRATTINPTDDEVTLKVSILSSGYFEIMERDALVVTGEIYVTKDDPEESNAIYPVHHTYQNSKDIYKELRLRGYHYSGEFRSIEKVSDNNTDGLIRWNNNWITLIDNMFQMKILQVDTRLLYVPTYIAEVKLYLNFHDSYIKKLESERDPERTDDILLPVQYYPEMDQIRCIGVDVHGLAATSIKRRKYLGTPVLERYEFVPNHTSLSLPASVRVNAQIILENTLSNKVKSVEVVDSDTPKDSQLLTPLLLNVLEDEPLTHTEAKILCETPLDVDILVENKTLNQQSGNTLVIASRLLSRPEKLADALEAIKVDGYIISREPIDLPNCKLTENNILSLTTHRTSDETLVLIGKQTRKTKPVFINVTDIEDSLDWIDPTKIALSNEEETILYSHRNSQNGLIGFINCIRREPGGKNMRSMLVLDKDVDFNQSNNYFINQLEKNMAINVFKNGQWGTYRHLLLEDNGEDLSRDYCVVNQLVKGDISSLRWFDTKSKYVDAKSLLQIDSVDVHYAALNFRDVMLASGKLSGDDVIKSRLDQENVIGFEFSGKNSRGERVMGMVPSGALATKVTPDPTLLWKVPDNWSLSEAATIPVVSGTITYALSFRGKMRRGDSVLIHSGTGGIGQAAIRYALHHGCTVYTTVGNESKREFLKMVFPQLTDDHIGNSRDNSFERMVMKRTDGRGVDLVLNSLAEDKLITSVRCLARGGRFLEIGKYDIVANNALNLILLEKDASFHGVMLDQLFSSEPADKQILRKLVDDGIAEGSVKPLNMNIFKCNELEQAFRFMAGGKHMGKVLIEVRRQGLDKTRDNQIKPIPKYNCTPTATYVIVGGLGGFGLELADWLILRGARKIVFSSRNGIRTGYQRNRIRTWRNYGVTIKICTADVTKREGSLQLIQDAEKLGPVSALFNLAAILQDALFENQTKEMFRTSLAPKADATRYLDEMTRKLCPQMSDFVVFSSVSCGRGNTGQTNYGMGNSVMERICEQRKRDGYPALAIQWGAIGEVGLVADMQDNHLELEISGTLQQRLSSCMEVMDILLTQKEAAIVSSMVVAEKKSSTNTDNIAEAVASILGITDVKSVSSHSTLAELGMDSMTAIEIKQILERDFELFLSSKEIRNLTLDSLMKIQESRKEDSTDDSKTAQKQHRSTKDAVLDIENLYKDNLELESRLSAEETGPTVFMFPGVEGTSKVLRDLALNIDAHVLFYPYNFGTLLDTISDMANSHLEHIERKLKRGERFFFIAYSYGVSVALEVISTLESRGYTGILVVLDGSPTHSKELLRSFDNYSETEFGINILCGILDCPFSDTEIETLGKCDNIDEKVQKAIDIFSTKSDISNDILKNLCVGIANRAKAMREYTPTMSGIRSKVIVCKPTVETVKCPDDLGLTDLCGPVEILTFEGNHVSLLENLQLAEKVNSLL</sequence>
<evidence type="ECO:0000256" key="16">
    <source>
        <dbReference type="ARBA" id="ARBA00023401"/>
    </source>
</evidence>
<evidence type="ECO:0000256" key="34">
    <source>
        <dbReference type="ARBA" id="ARBA00048506"/>
    </source>
</evidence>
<evidence type="ECO:0000256" key="11">
    <source>
        <dbReference type="ARBA" id="ARBA00023373"/>
    </source>
</evidence>
<comment type="catalytic activity">
    <reaction evidence="25">
        <text>dodecanoyl-[ACP] + malonyl-[ACP] + H(+) = 3-oxotetradecanoyl-[ACP] + holo-[ACP] + CO2</text>
        <dbReference type="Rhea" id="RHEA:41884"/>
        <dbReference type="Rhea" id="RHEA-COMP:9623"/>
        <dbReference type="Rhea" id="RHEA-COMP:9644"/>
        <dbReference type="Rhea" id="RHEA-COMP:9645"/>
        <dbReference type="Rhea" id="RHEA-COMP:9685"/>
        <dbReference type="ChEBI" id="CHEBI:15378"/>
        <dbReference type="ChEBI" id="CHEBI:16526"/>
        <dbReference type="ChEBI" id="CHEBI:64479"/>
        <dbReference type="ChEBI" id="CHEBI:65264"/>
        <dbReference type="ChEBI" id="CHEBI:78449"/>
        <dbReference type="ChEBI" id="CHEBI:78473"/>
    </reaction>
    <physiologicalReaction direction="left-to-right" evidence="25">
        <dbReference type="Rhea" id="RHEA:41885"/>
    </physiologicalReaction>
</comment>
<keyword evidence="4" id="KW-0808">Transferase</keyword>
<dbReference type="Pfam" id="PF21149">
    <property type="entry name" value="FAS_pseudo-KR"/>
    <property type="match status" value="1"/>
</dbReference>
<comment type="catalytic activity">
    <reaction evidence="17">
        <text>(3R)-hydroxybutanoyl-[ACP] = (2E)-butenoyl-[ACP] + H2O</text>
        <dbReference type="Rhea" id="RHEA:41808"/>
        <dbReference type="Rhea" id="RHEA-COMP:9626"/>
        <dbReference type="Rhea" id="RHEA-COMP:9627"/>
        <dbReference type="ChEBI" id="CHEBI:15377"/>
        <dbReference type="ChEBI" id="CHEBI:78451"/>
        <dbReference type="ChEBI" id="CHEBI:78453"/>
    </reaction>
    <physiologicalReaction direction="left-to-right" evidence="17">
        <dbReference type="Rhea" id="RHEA:41809"/>
    </physiologicalReaction>
</comment>
<evidence type="ECO:0000256" key="26">
    <source>
        <dbReference type="ARBA" id="ARBA00047810"/>
    </source>
</evidence>
<protein>
    <submittedName>
        <fullName evidence="54">Uncharacterized protein</fullName>
    </submittedName>
</protein>
<comment type="catalytic activity">
    <reaction evidence="40">
        <text>(2E)-octadecenoyl-[ACP] + NADPH + H(+) = octadecanoyl-[ACP] + NADP(+)</text>
        <dbReference type="Rhea" id="RHEA:41928"/>
        <dbReference type="Rhea" id="RHEA-COMP:9655"/>
        <dbReference type="Rhea" id="RHEA-COMP:9656"/>
        <dbReference type="ChEBI" id="CHEBI:15378"/>
        <dbReference type="ChEBI" id="CHEBI:57783"/>
        <dbReference type="ChEBI" id="CHEBI:58349"/>
        <dbReference type="ChEBI" id="CHEBI:78489"/>
        <dbReference type="ChEBI" id="CHEBI:78495"/>
    </reaction>
    <physiologicalReaction direction="left-to-right" evidence="40">
        <dbReference type="Rhea" id="RHEA:41929"/>
    </physiologicalReaction>
</comment>
<dbReference type="GO" id="GO:0031177">
    <property type="term" value="F:phosphopantetheine binding"/>
    <property type="evidence" value="ECO:0007669"/>
    <property type="project" value="InterPro"/>
</dbReference>
<dbReference type="InterPro" id="IPR036736">
    <property type="entry name" value="ACP-like_sf"/>
</dbReference>
<dbReference type="GO" id="GO:0141148">
    <property type="term" value="F:enoyl-[acyl-carrier-protein] reductase (NADPH) activity"/>
    <property type="evidence" value="ECO:0007669"/>
    <property type="project" value="UniProtKB-EC"/>
</dbReference>
<dbReference type="EMBL" id="OU896713">
    <property type="protein sequence ID" value="CAH1176264.1"/>
    <property type="molecule type" value="Genomic_DNA"/>
</dbReference>
<evidence type="ECO:0000256" key="14">
    <source>
        <dbReference type="ARBA" id="ARBA00023398"/>
    </source>
</evidence>
<dbReference type="CDD" id="cd05195">
    <property type="entry name" value="enoyl_red"/>
    <property type="match status" value="1"/>
</dbReference>
<comment type="catalytic activity">
    <reaction evidence="30">
        <text>hexadecanoyl-[ACP] + malonyl-[ACP] + H(+) = 3-oxooctadecanoyl-[ACP] + holo-[ACP] + CO2</text>
        <dbReference type="Rhea" id="RHEA:41916"/>
        <dbReference type="Rhea" id="RHEA-COMP:9623"/>
        <dbReference type="Rhea" id="RHEA-COMP:9652"/>
        <dbReference type="Rhea" id="RHEA-COMP:9653"/>
        <dbReference type="Rhea" id="RHEA-COMP:9685"/>
        <dbReference type="ChEBI" id="CHEBI:15378"/>
        <dbReference type="ChEBI" id="CHEBI:16526"/>
        <dbReference type="ChEBI" id="CHEBI:64479"/>
        <dbReference type="ChEBI" id="CHEBI:78449"/>
        <dbReference type="ChEBI" id="CHEBI:78483"/>
        <dbReference type="ChEBI" id="CHEBI:78487"/>
    </reaction>
    <physiologicalReaction direction="left-to-right" evidence="30">
        <dbReference type="Rhea" id="RHEA:41917"/>
    </physiologicalReaction>
</comment>
<evidence type="ECO:0000259" key="52">
    <source>
        <dbReference type="SMART" id="SM00825"/>
    </source>
</evidence>
<dbReference type="SMART" id="SM00822">
    <property type="entry name" value="PKS_KR"/>
    <property type="match status" value="1"/>
</dbReference>
<dbReference type="SUPFAM" id="SSF53474">
    <property type="entry name" value="alpha/beta-Hydrolases"/>
    <property type="match status" value="1"/>
</dbReference>
<dbReference type="FunFam" id="3.40.50.720:FF:000209">
    <property type="entry name" value="Polyketide synthase Pks12"/>
    <property type="match status" value="1"/>
</dbReference>
<keyword evidence="6" id="KW-0663">Pyridoxal phosphate</keyword>
<comment type="catalytic activity">
    <reaction evidence="44">
        <text>3-oxohexadecanoyl-[ACP] + NADPH + H(+) = (3R)-hydroxyhexadecanoyl-[ACP] + NADP(+)</text>
        <dbReference type="Rhea" id="RHEA:41904"/>
        <dbReference type="Rhea" id="RHEA-COMP:9649"/>
        <dbReference type="Rhea" id="RHEA-COMP:9650"/>
        <dbReference type="ChEBI" id="CHEBI:15378"/>
        <dbReference type="ChEBI" id="CHEBI:57783"/>
        <dbReference type="ChEBI" id="CHEBI:58349"/>
        <dbReference type="ChEBI" id="CHEBI:78478"/>
        <dbReference type="ChEBI" id="CHEBI:78480"/>
    </reaction>
    <physiologicalReaction direction="left-to-right" evidence="44">
        <dbReference type="Rhea" id="RHEA:41905"/>
    </physiologicalReaction>
</comment>
<evidence type="ECO:0000256" key="20">
    <source>
        <dbReference type="ARBA" id="ARBA00047394"/>
    </source>
</evidence>
<dbReference type="GO" id="GO:0004313">
    <property type="term" value="F:[acyl-carrier-protein] S-acetyltransferase activity"/>
    <property type="evidence" value="ECO:0007669"/>
    <property type="project" value="UniProtKB-EC"/>
</dbReference>
<comment type="catalytic activity">
    <reaction evidence="43">
        <text>3-oxododecanoyl-[ACP] + NADPH + H(+) = (3R)-hydroxydodecanoyl-[ACP] + NADP(+)</text>
        <dbReference type="Rhea" id="RHEA:41872"/>
        <dbReference type="Rhea" id="RHEA-COMP:9641"/>
        <dbReference type="Rhea" id="RHEA-COMP:9642"/>
        <dbReference type="ChEBI" id="CHEBI:15378"/>
        <dbReference type="ChEBI" id="CHEBI:57783"/>
        <dbReference type="ChEBI" id="CHEBI:58349"/>
        <dbReference type="ChEBI" id="CHEBI:78469"/>
        <dbReference type="ChEBI" id="CHEBI:78470"/>
    </reaction>
    <physiologicalReaction direction="left-to-right" evidence="43">
        <dbReference type="Rhea" id="RHEA:41873"/>
    </physiologicalReaction>
</comment>
<dbReference type="Gene3D" id="3.40.50.720">
    <property type="entry name" value="NAD(P)-binding Rossmann-like Domain"/>
    <property type="match status" value="1"/>
</dbReference>
<evidence type="ECO:0000256" key="9">
    <source>
        <dbReference type="ARBA" id="ARBA00023332"/>
    </source>
</evidence>
<dbReference type="Pfam" id="PF02801">
    <property type="entry name" value="Ketoacyl-synt_C"/>
    <property type="match status" value="1"/>
</dbReference>
<dbReference type="GO" id="GO:0006633">
    <property type="term" value="P:fatty acid biosynthetic process"/>
    <property type="evidence" value="ECO:0007669"/>
    <property type="project" value="TreeGrafter"/>
</dbReference>
<dbReference type="PANTHER" id="PTHR43775">
    <property type="entry name" value="FATTY ACID SYNTHASE"/>
    <property type="match status" value="1"/>
</dbReference>
<feature type="compositionally biased region" description="Basic and acidic residues" evidence="49">
    <location>
        <begin position="1962"/>
        <end position="1973"/>
    </location>
</feature>
<evidence type="ECO:0000256" key="41">
    <source>
        <dbReference type="ARBA" id="ARBA00049109"/>
    </source>
</evidence>
<evidence type="ECO:0000256" key="6">
    <source>
        <dbReference type="ARBA" id="ARBA00022898"/>
    </source>
</evidence>
<evidence type="ECO:0000256" key="29">
    <source>
        <dbReference type="ARBA" id="ARBA00047961"/>
    </source>
</evidence>
<dbReference type="InterPro" id="IPR029058">
    <property type="entry name" value="AB_hydrolase_fold"/>
</dbReference>
<dbReference type="Pfam" id="PF16197">
    <property type="entry name" value="KAsynt_C_assoc"/>
    <property type="match status" value="1"/>
</dbReference>
<dbReference type="SUPFAM" id="SSF50129">
    <property type="entry name" value="GroES-like"/>
    <property type="match status" value="1"/>
</dbReference>
<keyword evidence="8" id="KW-0511">Multifunctional enzyme</keyword>
<dbReference type="Pfam" id="PF00550">
    <property type="entry name" value="PP-binding"/>
    <property type="match status" value="1"/>
</dbReference>
<dbReference type="Pfam" id="PF08659">
    <property type="entry name" value="KR"/>
    <property type="match status" value="1"/>
</dbReference>
<comment type="catalytic activity">
    <reaction evidence="9">
        <text>(3R)-hydroxyoctanoyl-[ACP] = (2E)-octenoyl-[ACP] + H2O</text>
        <dbReference type="Rhea" id="RHEA:41844"/>
        <dbReference type="Rhea" id="RHEA-COMP:9634"/>
        <dbReference type="Rhea" id="RHEA-COMP:9635"/>
        <dbReference type="ChEBI" id="CHEBI:15377"/>
        <dbReference type="ChEBI" id="CHEBI:78461"/>
        <dbReference type="ChEBI" id="CHEBI:78462"/>
    </reaction>
    <physiologicalReaction direction="left-to-right" evidence="9">
        <dbReference type="Rhea" id="RHEA:41845"/>
    </physiologicalReaction>
</comment>
<evidence type="ECO:0000256" key="13">
    <source>
        <dbReference type="ARBA" id="ARBA00023394"/>
    </source>
</evidence>
<evidence type="ECO:0000256" key="45">
    <source>
        <dbReference type="ARBA" id="ARBA00049422"/>
    </source>
</evidence>
<evidence type="ECO:0000256" key="19">
    <source>
        <dbReference type="ARBA" id="ARBA00047300"/>
    </source>
</evidence>
<dbReference type="Gene3D" id="3.90.180.10">
    <property type="entry name" value="Medium-chain alcohol dehydrogenases, catalytic domain"/>
    <property type="match status" value="1"/>
</dbReference>
<dbReference type="SMART" id="SM00823">
    <property type="entry name" value="PKS_PP"/>
    <property type="match status" value="1"/>
</dbReference>
<comment type="catalytic activity">
    <reaction evidence="35">
        <text>3-oxohexanoyl-[ACP] + NADPH + H(+) = (3R)-hydroxyhexanoyl-[ACP] + NADP(+)</text>
        <dbReference type="Rhea" id="RHEA:41824"/>
        <dbReference type="Rhea" id="RHEA-COMP:9629"/>
        <dbReference type="Rhea" id="RHEA-COMP:9630"/>
        <dbReference type="ChEBI" id="CHEBI:15378"/>
        <dbReference type="ChEBI" id="CHEBI:57783"/>
        <dbReference type="ChEBI" id="CHEBI:58349"/>
        <dbReference type="ChEBI" id="CHEBI:78456"/>
        <dbReference type="ChEBI" id="CHEBI:78457"/>
    </reaction>
    <physiologicalReaction direction="left-to-right" evidence="35">
        <dbReference type="Rhea" id="RHEA:41825"/>
    </physiologicalReaction>
</comment>
<dbReference type="Gene3D" id="3.40.47.10">
    <property type="match status" value="1"/>
</dbReference>
<dbReference type="SUPFAM" id="SSF53901">
    <property type="entry name" value="Thiolase-like"/>
    <property type="match status" value="1"/>
</dbReference>
<comment type="catalytic activity">
    <reaction evidence="15">
        <text>(3R)-hydroxyoctadecanoyl-[ACP] = (2E)-octadecenoyl-[ACP] + H2O</text>
        <dbReference type="Rhea" id="RHEA:41924"/>
        <dbReference type="Rhea" id="RHEA-COMP:9654"/>
        <dbReference type="Rhea" id="RHEA-COMP:9655"/>
        <dbReference type="ChEBI" id="CHEBI:15377"/>
        <dbReference type="ChEBI" id="CHEBI:78488"/>
        <dbReference type="ChEBI" id="CHEBI:78489"/>
    </reaction>
    <physiologicalReaction direction="left-to-right" evidence="15">
        <dbReference type="Rhea" id="RHEA:41925"/>
    </physiologicalReaction>
</comment>
<dbReference type="GO" id="GO:0016297">
    <property type="term" value="F:fatty acyl-[ACP] hydrolase activity"/>
    <property type="evidence" value="ECO:0007669"/>
    <property type="project" value="UniProtKB-EC"/>
</dbReference>
<evidence type="ECO:0000256" key="17">
    <source>
        <dbReference type="ARBA" id="ARBA00023402"/>
    </source>
</evidence>
<dbReference type="Pfam" id="PF00975">
    <property type="entry name" value="Thioesterase"/>
    <property type="match status" value="1"/>
</dbReference>
<evidence type="ECO:0000256" key="27">
    <source>
        <dbReference type="ARBA" id="ARBA00047897"/>
    </source>
</evidence>
<evidence type="ECO:0000259" key="53">
    <source>
        <dbReference type="SMART" id="SM00829"/>
    </source>
</evidence>
<comment type="catalytic activity">
    <reaction evidence="11">
        <text>(3R)-hydroxyhexanoyl-[ACP] = (2E)-hexenoyl-[ACP] + H2O</text>
        <dbReference type="Rhea" id="RHEA:41828"/>
        <dbReference type="Rhea" id="RHEA-COMP:9630"/>
        <dbReference type="Rhea" id="RHEA-COMP:9631"/>
        <dbReference type="ChEBI" id="CHEBI:15377"/>
        <dbReference type="ChEBI" id="CHEBI:78457"/>
        <dbReference type="ChEBI" id="CHEBI:78458"/>
    </reaction>
    <physiologicalReaction direction="left-to-right" evidence="11">
        <dbReference type="Rhea" id="RHEA:41829"/>
    </physiologicalReaction>
</comment>
<comment type="catalytic activity">
    <reaction evidence="31">
        <text>(2E)-dodecenoyl-[ACP] + NADPH + H(+) = dodecanoyl-[ACP] + NADP(+)</text>
        <dbReference type="Rhea" id="RHEA:41880"/>
        <dbReference type="Rhea" id="RHEA-COMP:9643"/>
        <dbReference type="Rhea" id="RHEA-COMP:9644"/>
        <dbReference type="ChEBI" id="CHEBI:15378"/>
        <dbReference type="ChEBI" id="CHEBI:57783"/>
        <dbReference type="ChEBI" id="CHEBI:58349"/>
        <dbReference type="ChEBI" id="CHEBI:65264"/>
        <dbReference type="ChEBI" id="CHEBI:78472"/>
    </reaction>
    <physiologicalReaction direction="left-to-right" evidence="31">
        <dbReference type="Rhea" id="RHEA:41881"/>
    </physiologicalReaction>
</comment>
<dbReference type="InterPro" id="IPR009081">
    <property type="entry name" value="PP-bd_ACP"/>
</dbReference>
<proteinExistence type="predicted"/>
<comment type="catalytic activity">
    <reaction evidence="10">
        <text>(3R)-hydroxydodecanoyl-[ACP] = (2E)-dodecenoyl-[ACP] + H2O</text>
        <dbReference type="Rhea" id="RHEA:41876"/>
        <dbReference type="Rhea" id="RHEA-COMP:9642"/>
        <dbReference type="Rhea" id="RHEA-COMP:9643"/>
        <dbReference type="ChEBI" id="CHEBI:15377"/>
        <dbReference type="ChEBI" id="CHEBI:78470"/>
        <dbReference type="ChEBI" id="CHEBI:78472"/>
    </reaction>
    <physiologicalReaction direction="left-to-right" evidence="10">
        <dbReference type="Rhea" id="RHEA:41877"/>
    </physiologicalReaction>
</comment>
<evidence type="ECO:0000256" key="49">
    <source>
        <dbReference type="SAM" id="MobiDB-lite"/>
    </source>
</evidence>
<comment type="catalytic activity">
    <reaction evidence="41">
        <text>decanoyl-[ACP] + malonyl-[ACP] + H(+) = 3-oxododecanoyl-[ACP] + holo-[ACP] + CO2</text>
        <dbReference type="Rhea" id="RHEA:41868"/>
        <dbReference type="Rhea" id="RHEA-COMP:9623"/>
        <dbReference type="Rhea" id="RHEA-COMP:9640"/>
        <dbReference type="Rhea" id="RHEA-COMP:9641"/>
        <dbReference type="Rhea" id="RHEA-COMP:9685"/>
        <dbReference type="ChEBI" id="CHEBI:15378"/>
        <dbReference type="ChEBI" id="CHEBI:16526"/>
        <dbReference type="ChEBI" id="CHEBI:64479"/>
        <dbReference type="ChEBI" id="CHEBI:78449"/>
        <dbReference type="ChEBI" id="CHEBI:78468"/>
        <dbReference type="ChEBI" id="CHEBI:78469"/>
    </reaction>
    <physiologicalReaction direction="left-to-right" evidence="41">
        <dbReference type="Rhea" id="RHEA:41869"/>
    </physiologicalReaction>
</comment>
<dbReference type="InterPro" id="IPR001031">
    <property type="entry name" value="Thioesterase"/>
</dbReference>
<evidence type="ECO:0000256" key="18">
    <source>
        <dbReference type="ARBA" id="ARBA00023442"/>
    </source>
</evidence>
<evidence type="ECO:0000313" key="54">
    <source>
        <dbReference type="EMBL" id="CAH1176264.1"/>
    </source>
</evidence>
<evidence type="ECO:0000256" key="38">
    <source>
        <dbReference type="ARBA" id="ARBA00048704"/>
    </source>
</evidence>
<dbReference type="GO" id="GO:0004316">
    <property type="term" value="F:3-oxoacyl-[acyl-carrier-protein] reductase (NADPH) activity"/>
    <property type="evidence" value="ECO:0007669"/>
    <property type="project" value="UniProtKB-EC"/>
</dbReference>
<comment type="catalytic activity">
    <reaction evidence="23">
        <text>tetradecanoyl-[ACP] + malonyl-[ACP] + H(+) = 3-oxohexadecanoyl-[ACP] + holo-[ACP] + CO2</text>
        <dbReference type="Rhea" id="RHEA:41900"/>
        <dbReference type="Rhea" id="RHEA-COMP:9623"/>
        <dbReference type="Rhea" id="RHEA-COMP:9648"/>
        <dbReference type="Rhea" id="RHEA-COMP:9649"/>
        <dbReference type="Rhea" id="RHEA-COMP:9685"/>
        <dbReference type="ChEBI" id="CHEBI:15378"/>
        <dbReference type="ChEBI" id="CHEBI:16526"/>
        <dbReference type="ChEBI" id="CHEBI:64479"/>
        <dbReference type="ChEBI" id="CHEBI:78449"/>
        <dbReference type="ChEBI" id="CHEBI:78477"/>
        <dbReference type="ChEBI" id="CHEBI:78478"/>
    </reaction>
    <physiologicalReaction direction="left-to-right" evidence="23">
        <dbReference type="Rhea" id="RHEA:41901"/>
    </physiologicalReaction>
</comment>
<evidence type="ECO:0000256" key="47">
    <source>
        <dbReference type="ARBA" id="ARBA00049521"/>
    </source>
</evidence>
<evidence type="ECO:0000256" key="23">
    <source>
        <dbReference type="ARBA" id="ARBA00047451"/>
    </source>
</evidence>
<dbReference type="InterPro" id="IPR049391">
    <property type="entry name" value="FAS_pseudo-KR"/>
</dbReference>
<evidence type="ECO:0000256" key="39">
    <source>
        <dbReference type="ARBA" id="ARBA00048935"/>
    </source>
</evidence>
<comment type="catalytic activity">
    <reaction evidence="34">
        <text>a fatty acyl-[ACP] + malonyl-[ACP] + H(+) = a 3-oxoacyl-[ACP] + holo-[ACP] + CO2</text>
        <dbReference type="Rhea" id="RHEA:22836"/>
        <dbReference type="Rhea" id="RHEA-COMP:9623"/>
        <dbReference type="Rhea" id="RHEA-COMP:9685"/>
        <dbReference type="Rhea" id="RHEA-COMP:9916"/>
        <dbReference type="Rhea" id="RHEA-COMP:14125"/>
        <dbReference type="ChEBI" id="CHEBI:15378"/>
        <dbReference type="ChEBI" id="CHEBI:16526"/>
        <dbReference type="ChEBI" id="CHEBI:64479"/>
        <dbReference type="ChEBI" id="CHEBI:78449"/>
        <dbReference type="ChEBI" id="CHEBI:78776"/>
        <dbReference type="ChEBI" id="CHEBI:138651"/>
        <dbReference type="EC" id="2.3.1.41"/>
    </reaction>
    <physiologicalReaction direction="left-to-right" evidence="34">
        <dbReference type="Rhea" id="RHEA:22837"/>
    </physiologicalReaction>
</comment>
<evidence type="ECO:0000256" key="43">
    <source>
        <dbReference type="ARBA" id="ARBA00049263"/>
    </source>
</evidence>
<comment type="catalytic activity">
    <reaction evidence="13">
        <text>a (3R)-hydroxyacyl-[ACP] = a (2E)-enoyl-[ACP] + H2O</text>
        <dbReference type="Rhea" id="RHEA:13097"/>
        <dbReference type="Rhea" id="RHEA-COMP:9925"/>
        <dbReference type="Rhea" id="RHEA-COMP:9945"/>
        <dbReference type="ChEBI" id="CHEBI:15377"/>
        <dbReference type="ChEBI" id="CHEBI:78784"/>
        <dbReference type="ChEBI" id="CHEBI:78827"/>
        <dbReference type="EC" id="4.2.1.59"/>
    </reaction>
    <physiologicalReaction direction="left-to-right" evidence="13">
        <dbReference type="Rhea" id="RHEA:13098"/>
    </physiologicalReaction>
</comment>
<keyword evidence="7" id="KW-0007">Acetylation</keyword>
<gene>
    <name evidence="54" type="ORF">PHAECO_LOCUS11341</name>
</gene>
<dbReference type="GO" id="GO:0004312">
    <property type="term" value="F:fatty acid synthase activity"/>
    <property type="evidence" value="ECO:0007669"/>
    <property type="project" value="TreeGrafter"/>
</dbReference>
<dbReference type="InterPro" id="IPR014030">
    <property type="entry name" value="Ketoacyl_synth_N"/>
</dbReference>
<comment type="catalytic activity">
    <reaction evidence="16">
        <text>(3R)-hydroxyhexadecanoyl-[ACP] = (2E)-hexadecenoyl-[ACP] + H2O</text>
        <dbReference type="Rhea" id="RHEA:41908"/>
        <dbReference type="Rhea" id="RHEA-COMP:9650"/>
        <dbReference type="Rhea" id="RHEA-COMP:9651"/>
        <dbReference type="ChEBI" id="CHEBI:15377"/>
        <dbReference type="ChEBI" id="CHEBI:78480"/>
        <dbReference type="ChEBI" id="CHEBI:78481"/>
    </reaction>
    <physiologicalReaction direction="left-to-right" evidence="16">
        <dbReference type="Rhea" id="RHEA:41909"/>
    </physiologicalReaction>
</comment>
<dbReference type="SUPFAM" id="SSF47336">
    <property type="entry name" value="ACP-like"/>
    <property type="match status" value="1"/>
</dbReference>
<dbReference type="InterPro" id="IPR020806">
    <property type="entry name" value="PKS_PP-bd"/>
</dbReference>
<comment type="catalytic activity">
    <reaction evidence="45">
        <text>3-oxooctanoyl-[ACP] + NADPH + H(+) = (3R)-hydroxyoctanoyl-[ACP] + NADP(+)</text>
        <dbReference type="Rhea" id="RHEA:41840"/>
        <dbReference type="Rhea" id="RHEA-COMP:9633"/>
        <dbReference type="Rhea" id="RHEA-COMP:9634"/>
        <dbReference type="ChEBI" id="CHEBI:15378"/>
        <dbReference type="ChEBI" id="CHEBI:57783"/>
        <dbReference type="ChEBI" id="CHEBI:58349"/>
        <dbReference type="ChEBI" id="CHEBI:78460"/>
        <dbReference type="ChEBI" id="CHEBI:78461"/>
    </reaction>
    <physiologicalReaction direction="left-to-right" evidence="45">
        <dbReference type="Rhea" id="RHEA:41841"/>
    </physiologicalReaction>
</comment>
<dbReference type="CDD" id="cd08954">
    <property type="entry name" value="KR_1_FAS_SDR_x"/>
    <property type="match status" value="1"/>
</dbReference>
<comment type="catalytic activity">
    <reaction evidence="20">
        <text>hexanoyl-[ACP] + malonyl-[ACP] + H(+) = 3-oxooctanoyl-[ACP] + holo-[ACP] + CO2</text>
        <dbReference type="Rhea" id="RHEA:41836"/>
        <dbReference type="Rhea" id="RHEA-COMP:9623"/>
        <dbReference type="Rhea" id="RHEA-COMP:9632"/>
        <dbReference type="Rhea" id="RHEA-COMP:9633"/>
        <dbReference type="Rhea" id="RHEA-COMP:9685"/>
        <dbReference type="ChEBI" id="CHEBI:15378"/>
        <dbReference type="ChEBI" id="CHEBI:16526"/>
        <dbReference type="ChEBI" id="CHEBI:64479"/>
        <dbReference type="ChEBI" id="CHEBI:78449"/>
        <dbReference type="ChEBI" id="CHEBI:78459"/>
        <dbReference type="ChEBI" id="CHEBI:78460"/>
    </reaction>
    <physiologicalReaction direction="left-to-right" evidence="20">
        <dbReference type="Rhea" id="RHEA:41837"/>
    </physiologicalReaction>
</comment>
<comment type="catalytic activity">
    <reaction evidence="22">
        <text>3-oxodecanoyl-[ACP] + NADPH + H(+) = (3R)-hydroxydecanoyl-[ACP] + NADP(+)</text>
        <dbReference type="Rhea" id="RHEA:41856"/>
        <dbReference type="Rhea" id="RHEA-COMP:9637"/>
        <dbReference type="Rhea" id="RHEA-COMP:9638"/>
        <dbReference type="ChEBI" id="CHEBI:15378"/>
        <dbReference type="ChEBI" id="CHEBI:57783"/>
        <dbReference type="ChEBI" id="CHEBI:58349"/>
        <dbReference type="ChEBI" id="CHEBI:78464"/>
        <dbReference type="ChEBI" id="CHEBI:78466"/>
    </reaction>
    <physiologicalReaction direction="left-to-right" evidence="22">
        <dbReference type="Rhea" id="RHEA:41857"/>
    </physiologicalReaction>
</comment>
<dbReference type="InterPro" id="IPR011032">
    <property type="entry name" value="GroES-like_sf"/>
</dbReference>
<dbReference type="InterPro" id="IPR014031">
    <property type="entry name" value="Ketoacyl_synth_C"/>
</dbReference>
<evidence type="ECO:0000256" key="21">
    <source>
        <dbReference type="ARBA" id="ARBA00047400"/>
    </source>
</evidence>
<evidence type="ECO:0000256" key="24">
    <source>
        <dbReference type="ARBA" id="ARBA00047500"/>
    </source>
</evidence>
<comment type="catalytic activity">
    <reaction evidence="28">
        <text>3-oxobutanoyl-[ACP] + NADPH + H(+) = (3R)-hydroxybutanoyl-[ACP] + NADP(+)</text>
        <dbReference type="Rhea" id="RHEA:41804"/>
        <dbReference type="Rhea" id="RHEA-COMP:9625"/>
        <dbReference type="Rhea" id="RHEA-COMP:9626"/>
        <dbReference type="ChEBI" id="CHEBI:15378"/>
        <dbReference type="ChEBI" id="CHEBI:57783"/>
        <dbReference type="ChEBI" id="CHEBI:58349"/>
        <dbReference type="ChEBI" id="CHEBI:78450"/>
        <dbReference type="ChEBI" id="CHEBI:78451"/>
    </reaction>
    <physiologicalReaction direction="left-to-right" evidence="28">
        <dbReference type="Rhea" id="RHEA:41805"/>
    </physiologicalReaction>
</comment>
<name>A0A9P0DQ38_PHACE</name>
<comment type="catalytic activity">
    <reaction evidence="24">
        <text>(2E)-butenoyl-[ACP] + NADPH + H(+) = butanoyl-[ACP] + NADP(+)</text>
        <dbReference type="Rhea" id="RHEA:41812"/>
        <dbReference type="Rhea" id="RHEA-COMP:9627"/>
        <dbReference type="Rhea" id="RHEA-COMP:9628"/>
        <dbReference type="ChEBI" id="CHEBI:15378"/>
        <dbReference type="ChEBI" id="CHEBI:57783"/>
        <dbReference type="ChEBI" id="CHEBI:58349"/>
        <dbReference type="ChEBI" id="CHEBI:78453"/>
        <dbReference type="ChEBI" id="CHEBI:78454"/>
    </reaction>
    <physiologicalReaction direction="left-to-right" evidence="24">
        <dbReference type="Rhea" id="RHEA:41813"/>
    </physiologicalReaction>
</comment>
<evidence type="ECO:0000256" key="2">
    <source>
        <dbReference type="ARBA" id="ARBA00022450"/>
    </source>
</evidence>
<dbReference type="Pfam" id="PF00109">
    <property type="entry name" value="ketoacyl-synt"/>
    <property type="match status" value="1"/>
</dbReference>
<keyword evidence="2" id="KW-0596">Phosphopantetheine</keyword>
<evidence type="ECO:0000256" key="28">
    <source>
        <dbReference type="ARBA" id="ARBA00047953"/>
    </source>
</evidence>
<dbReference type="Gene3D" id="3.30.70.3290">
    <property type="match status" value="2"/>
</dbReference>
<comment type="catalytic activity">
    <reaction evidence="12">
        <text>(3R)-hydroxydecanoyl-[ACP] = (2E)-decenoyl-[ACP] + H2O</text>
        <dbReference type="Rhea" id="RHEA:41860"/>
        <dbReference type="Rhea" id="RHEA-COMP:9638"/>
        <dbReference type="Rhea" id="RHEA-COMP:9639"/>
        <dbReference type="ChEBI" id="CHEBI:15377"/>
        <dbReference type="ChEBI" id="CHEBI:78466"/>
        <dbReference type="ChEBI" id="CHEBI:78467"/>
    </reaction>
    <physiologicalReaction direction="left-to-right" evidence="12">
        <dbReference type="Rhea" id="RHEA:41861"/>
    </physiologicalReaction>
</comment>
<keyword evidence="55" id="KW-1185">Reference proteome</keyword>
<evidence type="ECO:0000256" key="5">
    <source>
        <dbReference type="ARBA" id="ARBA00022799"/>
    </source>
</evidence>
<evidence type="ECO:0000256" key="35">
    <source>
        <dbReference type="ARBA" id="ARBA00048571"/>
    </source>
</evidence>
<evidence type="ECO:0000256" key="33">
    <source>
        <dbReference type="ARBA" id="ARBA00048420"/>
    </source>
</evidence>
<evidence type="ECO:0000256" key="36">
    <source>
        <dbReference type="ARBA" id="ARBA00048650"/>
    </source>
</evidence>
<evidence type="ECO:0000256" key="7">
    <source>
        <dbReference type="ARBA" id="ARBA00022990"/>
    </source>
</evidence>
<feature type="domain" description="Ketoreductase" evidence="50">
    <location>
        <begin position="1656"/>
        <end position="1837"/>
    </location>
</feature>
<dbReference type="InterPro" id="IPR036291">
    <property type="entry name" value="NAD(P)-bd_dom_sf"/>
</dbReference>
<dbReference type="InterPro" id="IPR050091">
    <property type="entry name" value="PKS_NRPS_Biosynth_Enz"/>
</dbReference>
<dbReference type="GO" id="GO:0019171">
    <property type="term" value="F:(3R)-hydroxyacyl-[acyl-carrier-protein] dehydratase activity"/>
    <property type="evidence" value="ECO:0007669"/>
    <property type="project" value="UniProtKB-EC"/>
</dbReference>
<reference evidence="54" key="1">
    <citation type="submission" date="2022-01" db="EMBL/GenBank/DDBJ databases">
        <authorList>
            <person name="King R."/>
        </authorList>
    </citation>
    <scope>NUCLEOTIDE SEQUENCE</scope>
</reference>
<dbReference type="Pfam" id="PF13602">
    <property type="entry name" value="ADH_zinc_N_2"/>
    <property type="match status" value="1"/>
</dbReference>
<dbReference type="PANTHER" id="PTHR43775:SF23">
    <property type="entry name" value="FATTY ACID SYNTHASE 3"/>
    <property type="match status" value="1"/>
</dbReference>
<dbReference type="InterPro" id="IPR042104">
    <property type="entry name" value="PKS_dehydratase_sf"/>
</dbReference>
<comment type="catalytic activity">
    <reaction evidence="14">
        <text>(3R)-hydroxytetradecanoyl-[ACP] = (2E)-tetradecenoyl-[ACP] + H2O</text>
        <dbReference type="Rhea" id="RHEA:41892"/>
        <dbReference type="Rhea" id="RHEA-COMP:9646"/>
        <dbReference type="Rhea" id="RHEA-COMP:9647"/>
        <dbReference type="ChEBI" id="CHEBI:15377"/>
        <dbReference type="ChEBI" id="CHEBI:78474"/>
        <dbReference type="ChEBI" id="CHEBI:78475"/>
    </reaction>
    <physiologicalReaction direction="left-to-right" evidence="14">
        <dbReference type="Rhea" id="RHEA:41893"/>
    </physiologicalReaction>
</comment>
<evidence type="ECO:0000313" key="55">
    <source>
        <dbReference type="Proteomes" id="UP001153737"/>
    </source>
</evidence>
<dbReference type="GO" id="GO:0004315">
    <property type="term" value="F:3-oxoacyl-[acyl-carrier-protein] synthase activity"/>
    <property type="evidence" value="ECO:0007669"/>
    <property type="project" value="UniProtKB-EC"/>
</dbReference>
<comment type="catalytic activity">
    <reaction evidence="19">
        <text>3-oxooctadecanoyl-[ACP] + NADPH + H(+) = (3R)-hydroxyoctadecanoyl-[ACP] + NADP(+)</text>
        <dbReference type="Rhea" id="RHEA:41920"/>
        <dbReference type="Rhea" id="RHEA-COMP:9653"/>
        <dbReference type="Rhea" id="RHEA-COMP:9654"/>
        <dbReference type="ChEBI" id="CHEBI:15378"/>
        <dbReference type="ChEBI" id="CHEBI:57783"/>
        <dbReference type="ChEBI" id="CHEBI:58349"/>
        <dbReference type="ChEBI" id="CHEBI:78487"/>
        <dbReference type="ChEBI" id="CHEBI:78488"/>
    </reaction>
    <physiologicalReaction direction="left-to-right" evidence="19">
        <dbReference type="Rhea" id="RHEA:41921"/>
    </physiologicalReaction>
</comment>
<dbReference type="OrthoDB" id="329835at2759"/>
<evidence type="ECO:0000256" key="40">
    <source>
        <dbReference type="ARBA" id="ARBA00049019"/>
    </source>
</evidence>
<dbReference type="InterPro" id="IPR057326">
    <property type="entry name" value="KR_dom"/>
</dbReference>